<feature type="non-terminal residue" evidence="2">
    <location>
        <position position="122"/>
    </location>
</feature>
<dbReference type="EMBL" id="GBHO01040437">
    <property type="protein sequence ID" value="JAG03167.1"/>
    <property type="molecule type" value="Transcribed_RNA"/>
</dbReference>
<sequence>MRLADAPHGTLLASANALARPRPAGWTPVRGVGSVYTNPRFRRILVDSRDSNRPVSPHTEAFFMIHGPLKESRCLREGPSSRVDARMWEGSGRPAGWTPALRVLKHHHQGVISNLQSLLLLK</sequence>
<accession>A0A0A9WLE4</accession>
<gene>
    <name evidence="2" type="primary">rnpA_0</name>
    <name evidence="1" type="synonym">rnpA_4</name>
    <name evidence="2" type="ORF">CM83_53715</name>
    <name evidence="1" type="ORF">CM83_53720</name>
</gene>
<reference evidence="2" key="2">
    <citation type="submission" date="2014-07" db="EMBL/GenBank/DDBJ databases">
        <authorList>
            <person name="Hull J."/>
        </authorList>
    </citation>
    <scope>NUCLEOTIDE SEQUENCE</scope>
</reference>
<name>A0A0A9WLE4_LYGHE</name>
<dbReference type="EMBL" id="GBHO01035020">
    <property type="protein sequence ID" value="JAG08584.1"/>
    <property type="molecule type" value="Transcribed_RNA"/>
</dbReference>
<evidence type="ECO:0000313" key="2">
    <source>
        <dbReference type="EMBL" id="JAG08584.1"/>
    </source>
</evidence>
<evidence type="ECO:0000313" key="1">
    <source>
        <dbReference type="EMBL" id="JAG03167.1"/>
    </source>
</evidence>
<reference evidence="2" key="1">
    <citation type="journal article" date="2014" name="PLoS ONE">
        <title>Transcriptome-Based Identification of ABC Transporters in the Western Tarnished Plant Bug Lygus hesperus.</title>
        <authorList>
            <person name="Hull J.J."/>
            <person name="Chaney K."/>
            <person name="Geib S.M."/>
            <person name="Fabrick J.A."/>
            <person name="Brent C.S."/>
            <person name="Walsh D."/>
            <person name="Lavine L.C."/>
        </authorList>
    </citation>
    <scope>NUCLEOTIDE SEQUENCE</scope>
</reference>
<protein>
    <submittedName>
        <fullName evidence="2">Ribonuclease P protein component</fullName>
    </submittedName>
</protein>
<dbReference type="AlphaFoldDB" id="A0A0A9WLE4"/>
<proteinExistence type="predicted"/>
<organism evidence="2">
    <name type="scientific">Lygus hesperus</name>
    <name type="common">Western plant bug</name>
    <dbReference type="NCBI Taxonomy" id="30085"/>
    <lineage>
        <taxon>Eukaryota</taxon>
        <taxon>Metazoa</taxon>
        <taxon>Ecdysozoa</taxon>
        <taxon>Arthropoda</taxon>
        <taxon>Hexapoda</taxon>
        <taxon>Insecta</taxon>
        <taxon>Pterygota</taxon>
        <taxon>Neoptera</taxon>
        <taxon>Paraneoptera</taxon>
        <taxon>Hemiptera</taxon>
        <taxon>Heteroptera</taxon>
        <taxon>Panheteroptera</taxon>
        <taxon>Cimicomorpha</taxon>
        <taxon>Miridae</taxon>
        <taxon>Mirini</taxon>
        <taxon>Lygus</taxon>
    </lineage>
</organism>